<evidence type="ECO:0000313" key="2">
    <source>
        <dbReference type="Proteomes" id="UP000094828"/>
    </source>
</evidence>
<organism evidence="1 2">
    <name type="scientific">Planctopirus hydrillae</name>
    <dbReference type="NCBI Taxonomy" id="1841610"/>
    <lineage>
        <taxon>Bacteria</taxon>
        <taxon>Pseudomonadati</taxon>
        <taxon>Planctomycetota</taxon>
        <taxon>Planctomycetia</taxon>
        <taxon>Planctomycetales</taxon>
        <taxon>Planctomycetaceae</taxon>
        <taxon>Planctopirus</taxon>
    </lineage>
</organism>
<reference evidence="1 2" key="1">
    <citation type="submission" date="2016-05" db="EMBL/GenBank/DDBJ databases">
        <title>Genomic and physiological characterization of Planctopirus sp. isolated from fresh water lake.</title>
        <authorList>
            <person name="Subhash Y."/>
            <person name="Ramana C."/>
        </authorList>
    </citation>
    <scope>NUCLEOTIDE SEQUENCE [LARGE SCALE GENOMIC DNA]</scope>
    <source>
        <strain evidence="1 2">JC280</strain>
    </source>
</reference>
<sequence>MYCEESGRYVRGYSAPVNSALMERALQAGAPEPPKVIAVEVDSGIIHDSLEFDAWYEKYKGLF</sequence>
<gene>
    <name evidence="1" type="ORF">A6X21_12510</name>
</gene>
<dbReference type="Proteomes" id="UP000094828">
    <property type="component" value="Unassembled WGS sequence"/>
</dbReference>
<evidence type="ECO:0000313" key="1">
    <source>
        <dbReference type="EMBL" id="ODA28523.1"/>
    </source>
</evidence>
<comment type="caution">
    <text evidence="1">The sequence shown here is derived from an EMBL/GenBank/DDBJ whole genome shotgun (WGS) entry which is preliminary data.</text>
</comment>
<keyword evidence="2" id="KW-1185">Reference proteome</keyword>
<dbReference type="AlphaFoldDB" id="A0A1C3E5P4"/>
<proteinExistence type="predicted"/>
<protein>
    <submittedName>
        <fullName evidence="1">Uncharacterized protein</fullName>
    </submittedName>
</protein>
<dbReference type="EMBL" id="LYDR01000152">
    <property type="protein sequence ID" value="ODA28523.1"/>
    <property type="molecule type" value="Genomic_DNA"/>
</dbReference>
<accession>A0A1C3E5P4</accession>
<name>A0A1C3E5P4_9PLAN</name>